<dbReference type="Proteomes" id="UP000271468">
    <property type="component" value="Unassembled WGS sequence"/>
</dbReference>
<accession>A0A0P9M048</accession>
<dbReference type="EMBL" id="RBOV01000117">
    <property type="protein sequence ID" value="RMN13008.1"/>
    <property type="molecule type" value="Genomic_DNA"/>
</dbReference>
<name>A0A0P9M048_9PSED</name>
<feature type="domain" description="EF-hand" evidence="1">
    <location>
        <begin position="12"/>
        <end position="47"/>
    </location>
</feature>
<dbReference type="Gene3D" id="1.10.238.10">
    <property type="entry name" value="EF-hand"/>
    <property type="match status" value="1"/>
</dbReference>
<protein>
    <recommendedName>
        <fullName evidence="1">EF-hand domain-containing protein</fullName>
    </recommendedName>
</protein>
<dbReference type="SUPFAM" id="SSF47473">
    <property type="entry name" value="EF-hand"/>
    <property type="match status" value="1"/>
</dbReference>
<gene>
    <name evidence="2" type="ORF">ALQ65_100680</name>
</gene>
<dbReference type="Pfam" id="PF13499">
    <property type="entry name" value="EF-hand_7"/>
    <property type="match status" value="1"/>
</dbReference>
<dbReference type="InterPro" id="IPR018247">
    <property type="entry name" value="EF_Hand_1_Ca_BS"/>
</dbReference>
<dbReference type="GO" id="GO:0005509">
    <property type="term" value="F:calcium ion binding"/>
    <property type="evidence" value="ECO:0007669"/>
    <property type="project" value="InterPro"/>
</dbReference>
<proteinExistence type="predicted"/>
<dbReference type="InterPro" id="IPR011992">
    <property type="entry name" value="EF-hand-dom_pair"/>
</dbReference>
<dbReference type="PROSITE" id="PS00018">
    <property type="entry name" value="EF_HAND_1"/>
    <property type="match status" value="1"/>
</dbReference>
<evidence type="ECO:0000313" key="2">
    <source>
        <dbReference type="EMBL" id="RMN13008.1"/>
    </source>
</evidence>
<comment type="caution">
    <text evidence="2">The sequence shown here is derived from an EMBL/GenBank/DDBJ whole genome shotgun (WGS) entry which is preliminary data.</text>
</comment>
<dbReference type="AlphaFoldDB" id="A0A0P9M048"/>
<sequence length="80" mass="9429">MKEWAMTKLTEKQLARAREDFKRYDANGDKKVTVAEFRSTMEKYLTPEDFKALLAKINSDGNDEISWEEFLADYENDLDN</sequence>
<evidence type="ECO:0000313" key="3">
    <source>
        <dbReference type="Proteomes" id="UP000271468"/>
    </source>
</evidence>
<dbReference type="PROSITE" id="PS50222">
    <property type="entry name" value="EF_HAND_2"/>
    <property type="match status" value="1"/>
</dbReference>
<organism evidence="2 3">
    <name type="scientific">Pseudomonas syringae pv. coriandricola</name>
    <dbReference type="NCBI Taxonomy" id="264453"/>
    <lineage>
        <taxon>Bacteria</taxon>
        <taxon>Pseudomonadati</taxon>
        <taxon>Pseudomonadota</taxon>
        <taxon>Gammaproteobacteria</taxon>
        <taxon>Pseudomonadales</taxon>
        <taxon>Pseudomonadaceae</taxon>
        <taxon>Pseudomonas</taxon>
    </lineage>
</organism>
<dbReference type="InterPro" id="IPR002048">
    <property type="entry name" value="EF_hand_dom"/>
</dbReference>
<reference evidence="2 3" key="1">
    <citation type="submission" date="2018-08" db="EMBL/GenBank/DDBJ databases">
        <title>Recombination of ecologically and evolutionarily significant loci maintains genetic cohesion in the Pseudomonas syringae species complex.</title>
        <authorList>
            <person name="Dillon M."/>
            <person name="Thakur S."/>
            <person name="Almeida R.N.D."/>
            <person name="Weir B.S."/>
            <person name="Guttman D.S."/>
        </authorList>
    </citation>
    <scope>NUCLEOTIDE SEQUENCE [LARGE SCALE GENOMIC DNA]</scope>
    <source>
        <strain evidence="2 3">ICMP 12341</strain>
    </source>
</reference>
<evidence type="ECO:0000259" key="1">
    <source>
        <dbReference type="PROSITE" id="PS50222"/>
    </source>
</evidence>